<dbReference type="Gene3D" id="1.10.10.10">
    <property type="entry name" value="Winged helix-like DNA-binding domain superfamily/Winged helix DNA-binding domain"/>
    <property type="match status" value="2"/>
</dbReference>
<evidence type="ECO:0000256" key="4">
    <source>
        <dbReference type="ARBA" id="ARBA00023163"/>
    </source>
</evidence>
<comment type="caution">
    <text evidence="8">The sequence shown here is derived from an EMBL/GenBank/DDBJ whole genome shotgun (WGS) entry which is preliminary data.</text>
</comment>
<reference evidence="8 9" key="1">
    <citation type="submission" date="2023-07" db="EMBL/GenBank/DDBJ databases">
        <title>Genomic Encyclopedia of Type Strains, Phase IV (KMG-IV): sequencing the most valuable type-strain genomes for metagenomic binning, comparative biology and taxonomic classification.</title>
        <authorList>
            <person name="Goeker M."/>
        </authorList>
    </citation>
    <scope>NUCLEOTIDE SEQUENCE [LARGE SCALE GENOMIC DNA]</scope>
    <source>
        <strain evidence="8 9">DSM 16784</strain>
    </source>
</reference>
<dbReference type="PROSITE" id="PS51099">
    <property type="entry name" value="PTS_EIIB_TYPE_2"/>
    <property type="match status" value="1"/>
</dbReference>
<keyword evidence="4" id="KW-0804">Transcription</keyword>
<protein>
    <submittedName>
        <fullName evidence="8">Lichenan operon transcriptional antiterminator</fullName>
    </submittedName>
</protein>
<evidence type="ECO:0000313" key="9">
    <source>
        <dbReference type="Proteomes" id="UP001230220"/>
    </source>
</evidence>
<dbReference type="InterPro" id="IPR013011">
    <property type="entry name" value="PTS_EIIB_2"/>
</dbReference>
<sequence length="641" mass="74839">MKRREKEIIYYLVKNNQYVTGNELADHFGVTSRTIRDDVNAIKQSINESIAFINSQAGKGYLLEIRNYKMFEEFLNDLKLKDVSQYHNIPDNPNDRVSYIIKKLLMLNFSIKIDDLAEELYVSRSTLTSEIKQVRKKLEKYDLKLSHQTGKGLIIEGEEIKKRLCISEYYFHNSADDGYFAEDSILFASSVNQEEISLIKKLLLDTLNQYHIFMSDVSFQNLVIHLIVSIRRMRYSYYVEYDKEKIELFQQLEEYQVAKTIADVLGKEFNEIWNASEICYLASHILAKKMILHDDGEKKVSKRVHFMIEKIIFEIYMKTGIDLGNDEYFKNVLKLHLNPLILRLQSGLISRNMMLEDIKMNYPFAYELALLAKNVIEDEMKVSVIEDECGYIALYIGLSIEKMIGSIPKKNILLVSSLGRSSIEIQKFKIMNQFDDYISSLDVVELYEFPNINHDTYDLILSSVPITYKANVPILYVNSILSRNDLDHIKEKLSTKFNDVKKEELYSDIKVADKRVNLWSEINEVVGKMQMDENQKKDIQHAMKSSKNMKLFVQNGVAVAFTLYNQSSDFIFCVNATDQLISEKKVFHLLIFIGHSLNELAQFQQSLQYLHLLISNKEQTKRLLELNAKEYKNELQTYLNH</sequence>
<evidence type="ECO:0000256" key="3">
    <source>
        <dbReference type="ARBA" id="ARBA00023159"/>
    </source>
</evidence>
<evidence type="ECO:0000259" key="7">
    <source>
        <dbReference type="PROSITE" id="PS51372"/>
    </source>
</evidence>
<keyword evidence="1" id="KW-0677">Repeat</keyword>
<dbReference type="Pfam" id="PF00874">
    <property type="entry name" value="PRD"/>
    <property type="match status" value="2"/>
</dbReference>
<dbReference type="InterPro" id="IPR013196">
    <property type="entry name" value="HTH_11"/>
</dbReference>
<dbReference type="InterPro" id="IPR036634">
    <property type="entry name" value="PRD_sf"/>
</dbReference>
<evidence type="ECO:0000256" key="1">
    <source>
        <dbReference type="ARBA" id="ARBA00022737"/>
    </source>
</evidence>
<dbReference type="InterPro" id="IPR007737">
    <property type="entry name" value="Mga_HTH"/>
</dbReference>
<dbReference type="PANTHER" id="PTHR30185:SF13">
    <property type="entry name" value="LICABCH OPERON REGULATOR-RELATED"/>
    <property type="match status" value="1"/>
</dbReference>
<keyword evidence="3" id="KW-0010">Activator</keyword>
<accession>A0ABU0E0B9</accession>
<keyword evidence="5" id="KW-0175">Coiled coil</keyword>
<evidence type="ECO:0000259" key="6">
    <source>
        <dbReference type="PROSITE" id="PS51099"/>
    </source>
</evidence>
<keyword evidence="9" id="KW-1185">Reference proteome</keyword>
<dbReference type="EMBL" id="JAUSUR010000001">
    <property type="protein sequence ID" value="MDQ0360266.1"/>
    <property type="molecule type" value="Genomic_DNA"/>
</dbReference>
<dbReference type="Gene3D" id="1.10.1790.10">
    <property type="entry name" value="PRD domain"/>
    <property type="match status" value="2"/>
</dbReference>
<feature type="coiled-coil region" evidence="5">
    <location>
        <begin position="614"/>
        <end position="641"/>
    </location>
</feature>
<dbReference type="InterPro" id="IPR036388">
    <property type="entry name" value="WH-like_DNA-bd_sf"/>
</dbReference>
<dbReference type="PROSITE" id="PS51372">
    <property type="entry name" value="PRD_2"/>
    <property type="match status" value="2"/>
</dbReference>
<organism evidence="8 9">
    <name type="scientific">Breznakia pachnodae</name>
    <dbReference type="NCBI Taxonomy" id="265178"/>
    <lineage>
        <taxon>Bacteria</taxon>
        <taxon>Bacillati</taxon>
        <taxon>Bacillota</taxon>
        <taxon>Erysipelotrichia</taxon>
        <taxon>Erysipelotrichales</taxon>
        <taxon>Erysipelotrichaceae</taxon>
        <taxon>Breznakia</taxon>
    </lineage>
</organism>
<feature type="domain" description="PRD" evidence="7">
    <location>
        <begin position="299"/>
        <end position="406"/>
    </location>
</feature>
<evidence type="ECO:0000256" key="2">
    <source>
        <dbReference type="ARBA" id="ARBA00023015"/>
    </source>
</evidence>
<dbReference type="Proteomes" id="UP001230220">
    <property type="component" value="Unassembled WGS sequence"/>
</dbReference>
<dbReference type="Pfam" id="PF05043">
    <property type="entry name" value="Mga"/>
    <property type="match status" value="1"/>
</dbReference>
<evidence type="ECO:0000256" key="5">
    <source>
        <dbReference type="SAM" id="Coils"/>
    </source>
</evidence>
<dbReference type="PANTHER" id="PTHR30185">
    <property type="entry name" value="CRYPTIC BETA-GLUCOSIDE BGL OPERON ANTITERMINATOR"/>
    <property type="match status" value="1"/>
</dbReference>
<gene>
    <name evidence="8" type="ORF">J2S15_000997</name>
</gene>
<dbReference type="RefSeq" id="WP_307406021.1">
    <property type="nucleotide sequence ID" value="NZ_JAUSUR010000001.1"/>
</dbReference>
<dbReference type="CDD" id="cd05568">
    <property type="entry name" value="PTS_IIB_bgl_like"/>
    <property type="match status" value="1"/>
</dbReference>
<feature type="domain" description="PRD" evidence="7">
    <location>
        <begin position="190"/>
        <end position="295"/>
    </location>
</feature>
<feature type="domain" description="PTS EIIB type-2" evidence="6">
    <location>
        <begin position="410"/>
        <end position="501"/>
    </location>
</feature>
<evidence type="ECO:0000313" key="8">
    <source>
        <dbReference type="EMBL" id="MDQ0360266.1"/>
    </source>
</evidence>
<proteinExistence type="predicted"/>
<dbReference type="InterPro" id="IPR011608">
    <property type="entry name" value="PRD"/>
</dbReference>
<keyword evidence="2" id="KW-0805">Transcription regulation</keyword>
<dbReference type="SUPFAM" id="SSF46785">
    <property type="entry name" value="Winged helix' DNA-binding domain"/>
    <property type="match status" value="1"/>
</dbReference>
<name>A0ABU0E0B9_9FIRM</name>
<dbReference type="InterPro" id="IPR036390">
    <property type="entry name" value="WH_DNA-bd_sf"/>
</dbReference>
<dbReference type="Pfam" id="PF08279">
    <property type="entry name" value="HTH_11"/>
    <property type="match status" value="1"/>
</dbReference>
<dbReference type="InterPro" id="IPR050661">
    <property type="entry name" value="BglG_antiterminators"/>
</dbReference>
<dbReference type="Gene3D" id="3.40.50.2300">
    <property type="match status" value="1"/>
</dbReference>
<dbReference type="SUPFAM" id="SSF63520">
    <property type="entry name" value="PTS-regulatory domain, PRD"/>
    <property type="match status" value="2"/>
</dbReference>